<dbReference type="InterPro" id="IPR003594">
    <property type="entry name" value="HATPase_dom"/>
</dbReference>
<dbReference type="Gene3D" id="3.30.565.10">
    <property type="entry name" value="Histidine kinase-like ATPase, C-terminal domain"/>
    <property type="match status" value="1"/>
</dbReference>
<dbReference type="SMART" id="SM00448">
    <property type="entry name" value="REC"/>
    <property type="match status" value="1"/>
</dbReference>
<dbReference type="PANTHER" id="PTHR43047:SF72">
    <property type="entry name" value="OSMOSENSING HISTIDINE PROTEIN KINASE SLN1"/>
    <property type="match status" value="1"/>
</dbReference>
<keyword evidence="5 10" id="KW-0418">Kinase</keyword>
<dbReference type="Gene3D" id="3.40.50.2300">
    <property type="match status" value="1"/>
</dbReference>
<keyword evidence="7" id="KW-1133">Transmembrane helix</keyword>
<dbReference type="InterPro" id="IPR003661">
    <property type="entry name" value="HisK_dim/P_dom"/>
</dbReference>
<dbReference type="GO" id="GO:0004673">
    <property type="term" value="F:protein histidine kinase activity"/>
    <property type="evidence" value="ECO:0007669"/>
    <property type="project" value="UniProtKB-EC"/>
</dbReference>
<keyword evidence="4 10" id="KW-0808">Transferase</keyword>
<dbReference type="CDD" id="cd16922">
    <property type="entry name" value="HATPase_EvgS-ArcB-TorS-like"/>
    <property type="match status" value="1"/>
</dbReference>
<dbReference type="SMART" id="SM00388">
    <property type="entry name" value="HisKA"/>
    <property type="match status" value="1"/>
</dbReference>
<evidence type="ECO:0000256" key="6">
    <source>
        <dbReference type="PROSITE-ProRule" id="PRU00169"/>
    </source>
</evidence>
<dbReference type="PROSITE" id="PS50109">
    <property type="entry name" value="HIS_KIN"/>
    <property type="match status" value="1"/>
</dbReference>
<dbReference type="Proteomes" id="UP000656319">
    <property type="component" value="Unassembled WGS sequence"/>
</dbReference>
<evidence type="ECO:0000259" key="8">
    <source>
        <dbReference type="PROSITE" id="PS50109"/>
    </source>
</evidence>
<dbReference type="Pfam" id="PF00512">
    <property type="entry name" value="HisKA"/>
    <property type="match status" value="1"/>
</dbReference>
<dbReference type="PROSITE" id="PS50110">
    <property type="entry name" value="RESPONSE_REGULATORY"/>
    <property type="match status" value="1"/>
</dbReference>
<dbReference type="EMBL" id="CAJHCQ010000015">
    <property type="protein sequence ID" value="CAD6551604.1"/>
    <property type="molecule type" value="Genomic_DNA"/>
</dbReference>
<dbReference type="RefSeq" id="WP_201698713.1">
    <property type="nucleotide sequence ID" value="NZ_CAJHCQ010000015.1"/>
</dbReference>
<dbReference type="InterPro" id="IPR005467">
    <property type="entry name" value="His_kinase_dom"/>
</dbReference>
<reference evidence="10 11" key="1">
    <citation type="submission" date="2020-10" db="EMBL/GenBank/DDBJ databases">
        <authorList>
            <person name="Peeters C."/>
        </authorList>
    </citation>
    <scope>NUCLEOTIDE SEQUENCE [LARGE SCALE GENOMIC DNA]</scope>
    <source>
        <strain evidence="10 11">LMG 27952</strain>
    </source>
</reference>
<dbReference type="InterPro" id="IPR011006">
    <property type="entry name" value="CheY-like_superfamily"/>
</dbReference>
<dbReference type="Gene3D" id="1.10.287.130">
    <property type="match status" value="1"/>
</dbReference>
<dbReference type="PANTHER" id="PTHR43047">
    <property type="entry name" value="TWO-COMPONENT HISTIDINE PROTEIN KINASE"/>
    <property type="match status" value="1"/>
</dbReference>
<dbReference type="Pfam" id="PF00072">
    <property type="entry name" value="Response_reg"/>
    <property type="match status" value="1"/>
</dbReference>
<dbReference type="SMART" id="SM00387">
    <property type="entry name" value="HATPase_c"/>
    <property type="match status" value="1"/>
</dbReference>
<comment type="caution">
    <text evidence="10">The sequence shown here is derived from an EMBL/GenBank/DDBJ whole genome shotgun (WGS) entry which is preliminary data.</text>
</comment>
<gene>
    <name evidence="10" type="primary">rcsC_11</name>
    <name evidence="10" type="ORF">LMG27952_05158</name>
</gene>
<protein>
    <recommendedName>
        <fullName evidence="2">histidine kinase</fullName>
        <ecNumber evidence="2">2.7.13.3</ecNumber>
    </recommendedName>
</protein>
<evidence type="ECO:0000256" key="5">
    <source>
        <dbReference type="ARBA" id="ARBA00022777"/>
    </source>
</evidence>
<dbReference type="InterPro" id="IPR036890">
    <property type="entry name" value="HATPase_C_sf"/>
</dbReference>
<dbReference type="SUPFAM" id="SSF47384">
    <property type="entry name" value="Homodimeric domain of signal transducing histidine kinase"/>
    <property type="match status" value="1"/>
</dbReference>
<dbReference type="Pfam" id="PF02518">
    <property type="entry name" value="HATPase_c"/>
    <property type="match status" value="1"/>
</dbReference>
<evidence type="ECO:0000313" key="10">
    <source>
        <dbReference type="EMBL" id="CAD6551604.1"/>
    </source>
</evidence>
<feature type="domain" description="Histidine kinase" evidence="8">
    <location>
        <begin position="242"/>
        <end position="477"/>
    </location>
</feature>
<dbReference type="CDD" id="cd00082">
    <property type="entry name" value="HisKA"/>
    <property type="match status" value="1"/>
</dbReference>
<evidence type="ECO:0000256" key="7">
    <source>
        <dbReference type="SAM" id="Phobius"/>
    </source>
</evidence>
<sequence length="634" mass="69338">MQRPLRRLLQAIIWMAALAPPVVAVGYLLYANLLNPQVVQRITGNYDGLYWDAAQLQIAYARFESQLLMFADGIDRDLDKVRLRYEVLQSKLNVMKGSTLSLDSTPGLKRRQDADLAILAATISPFEAEIATLADNPERAVPMLMALDLHWTQVTDLALNRRFADVTEREAIRHDFIAKRRELFASGLVLLVLSAAAGVLLVMNGYRRTRLLHQQHAALEAEHQASRAAREASMAKDAFLGMISHELRTPLHAIVSSIELLGFNSHSEADRKVIHRLETAARQLEAQMKDLTDYARLGAGKLELRQEEFEPRELLQSIVDENEQAAHARGLEFEHAWVGPQRLVVADPHRIRQIASNLVTNAIRYTERGKVRLEFWLQAPARVARPLSGDEGGLRPAGGDTLVIVVGDTGPGVAADQIPLIFKEFTQLDTSRSRRYEGAGMGLAIVRGLVELFGGTIETQSRVGKGTTFTVRIPVTPVEPPALAAVAEAAPPARSLPQVLVVDDNPLVRDSLCEMVAHMGYRALAAGDADSALALLEREACDVVLLDLHMPGRDGYDFVAGLETAQDVLAQPRVIAVSADVAGIAALVDHVGHGGKSLGGEGASPFFDWLTKPVHYEVLRVALQRALSVPRAAA</sequence>
<organism evidence="10 11">
    <name type="scientific">Paraburkholderia hiiakae</name>
    <dbReference type="NCBI Taxonomy" id="1081782"/>
    <lineage>
        <taxon>Bacteria</taxon>
        <taxon>Pseudomonadati</taxon>
        <taxon>Pseudomonadota</taxon>
        <taxon>Betaproteobacteria</taxon>
        <taxon>Burkholderiales</taxon>
        <taxon>Burkholderiaceae</taxon>
        <taxon>Paraburkholderia</taxon>
    </lineage>
</organism>
<comment type="catalytic activity">
    <reaction evidence="1">
        <text>ATP + protein L-histidine = ADP + protein N-phospho-L-histidine.</text>
        <dbReference type="EC" id="2.7.13.3"/>
    </reaction>
</comment>
<keyword evidence="3 6" id="KW-0597">Phosphoprotein</keyword>
<keyword evidence="11" id="KW-1185">Reference proteome</keyword>
<keyword evidence="7" id="KW-0812">Transmembrane</keyword>
<evidence type="ECO:0000256" key="3">
    <source>
        <dbReference type="ARBA" id="ARBA00022553"/>
    </source>
</evidence>
<dbReference type="PRINTS" id="PR00344">
    <property type="entry name" value="BCTRLSENSOR"/>
</dbReference>
<keyword evidence="7" id="KW-0472">Membrane</keyword>
<dbReference type="InterPro" id="IPR001789">
    <property type="entry name" value="Sig_transdc_resp-reg_receiver"/>
</dbReference>
<evidence type="ECO:0000313" key="11">
    <source>
        <dbReference type="Proteomes" id="UP000656319"/>
    </source>
</evidence>
<dbReference type="CDD" id="cd17546">
    <property type="entry name" value="REC_hyHK_CKI1_RcsC-like"/>
    <property type="match status" value="1"/>
</dbReference>
<dbReference type="SUPFAM" id="SSF55874">
    <property type="entry name" value="ATPase domain of HSP90 chaperone/DNA topoisomerase II/histidine kinase"/>
    <property type="match status" value="1"/>
</dbReference>
<feature type="domain" description="Response regulatory" evidence="9">
    <location>
        <begin position="498"/>
        <end position="627"/>
    </location>
</feature>
<proteinExistence type="predicted"/>
<evidence type="ECO:0000259" key="9">
    <source>
        <dbReference type="PROSITE" id="PS50110"/>
    </source>
</evidence>
<accession>A0ABM8P023</accession>
<dbReference type="EC" id="2.7.13.3" evidence="2"/>
<evidence type="ECO:0000256" key="2">
    <source>
        <dbReference type="ARBA" id="ARBA00012438"/>
    </source>
</evidence>
<feature type="transmembrane region" description="Helical" evidence="7">
    <location>
        <begin position="183"/>
        <end position="203"/>
    </location>
</feature>
<dbReference type="InterPro" id="IPR036097">
    <property type="entry name" value="HisK_dim/P_sf"/>
</dbReference>
<feature type="modified residue" description="4-aspartylphosphate" evidence="6">
    <location>
        <position position="547"/>
    </location>
</feature>
<evidence type="ECO:0000256" key="4">
    <source>
        <dbReference type="ARBA" id="ARBA00022679"/>
    </source>
</evidence>
<dbReference type="SUPFAM" id="SSF52172">
    <property type="entry name" value="CheY-like"/>
    <property type="match status" value="1"/>
</dbReference>
<name>A0ABM8P023_9BURK</name>
<dbReference type="InterPro" id="IPR004358">
    <property type="entry name" value="Sig_transdc_His_kin-like_C"/>
</dbReference>
<evidence type="ECO:0000256" key="1">
    <source>
        <dbReference type="ARBA" id="ARBA00000085"/>
    </source>
</evidence>